<name>A0A381WL07_9ZZZZ</name>
<dbReference type="AlphaFoldDB" id="A0A381WL07"/>
<sequence>MNVTRILRLGAVAALAALLILAPEAHAQVDMSGDWVLEVTTEQGTTMPALTLQQDGDALTGHYSSETLGEADVTGMVESSQVTISFFADPGVGQEVPVIYTGTVDGDGVWTGSLDLAGGLATGTFRA</sequence>
<dbReference type="EMBL" id="UINC01012052">
    <property type="protein sequence ID" value="SVA52858.1"/>
    <property type="molecule type" value="Genomic_DNA"/>
</dbReference>
<evidence type="ECO:0000313" key="1">
    <source>
        <dbReference type="EMBL" id="SVA52858.1"/>
    </source>
</evidence>
<gene>
    <name evidence="1" type="ORF">METZ01_LOCUS105712</name>
</gene>
<feature type="non-terminal residue" evidence="1">
    <location>
        <position position="127"/>
    </location>
</feature>
<accession>A0A381WL07</accession>
<evidence type="ECO:0008006" key="2">
    <source>
        <dbReference type="Google" id="ProtNLM"/>
    </source>
</evidence>
<reference evidence="1" key="1">
    <citation type="submission" date="2018-05" db="EMBL/GenBank/DDBJ databases">
        <authorList>
            <person name="Lanie J.A."/>
            <person name="Ng W.-L."/>
            <person name="Kazmierczak K.M."/>
            <person name="Andrzejewski T.M."/>
            <person name="Davidsen T.M."/>
            <person name="Wayne K.J."/>
            <person name="Tettelin H."/>
            <person name="Glass J.I."/>
            <person name="Rusch D."/>
            <person name="Podicherti R."/>
            <person name="Tsui H.-C.T."/>
            <person name="Winkler M.E."/>
        </authorList>
    </citation>
    <scope>NUCLEOTIDE SEQUENCE</scope>
</reference>
<organism evidence="1">
    <name type="scientific">marine metagenome</name>
    <dbReference type="NCBI Taxonomy" id="408172"/>
    <lineage>
        <taxon>unclassified sequences</taxon>
        <taxon>metagenomes</taxon>
        <taxon>ecological metagenomes</taxon>
    </lineage>
</organism>
<protein>
    <recommendedName>
        <fullName evidence="2">Lipocalin-like domain-containing protein</fullName>
    </recommendedName>
</protein>
<proteinExistence type="predicted"/>